<keyword evidence="5" id="KW-0949">S-adenosyl-L-methionine</keyword>
<organism evidence="10 11">
    <name type="scientific">Fastidiosipila sanguinis</name>
    <dbReference type="NCBI Taxonomy" id="236753"/>
    <lineage>
        <taxon>Bacteria</taxon>
        <taxon>Bacillati</taxon>
        <taxon>Bacillota</taxon>
        <taxon>Clostridia</taxon>
        <taxon>Eubacteriales</taxon>
        <taxon>Oscillospiraceae</taxon>
        <taxon>Fastidiosipila</taxon>
    </lineage>
</organism>
<comment type="similarity">
    <text evidence="1">Belongs to the N(4)/N(6)-methyltransferase family.</text>
</comment>
<evidence type="ECO:0000256" key="1">
    <source>
        <dbReference type="ARBA" id="ARBA00006594"/>
    </source>
</evidence>
<dbReference type="InterPro" id="IPR029063">
    <property type="entry name" value="SAM-dependent_MTases_sf"/>
</dbReference>
<dbReference type="Proteomes" id="UP000237947">
    <property type="component" value="Chromosome"/>
</dbReference>
<dbReference type="GO" id="GO:0009307">
    <property type="term" value="P:DNA restriction-modification system"/>
    <property type="evidence" value="ECO:0007669"/>
    <property type="project" value="UniProtKB-KW"/>
</dbReference>
<comment type="catalytic activity">
    <reaction evidence="7">
        <text>a 2'-deoxyadenosine in DNA + S-adenosyl-L-methionine = an N(6)-methyl-2'-deoxyadenosine in DNA + S-adenosyl-L-homocysteine + H(+)</text>
        <dbReference type="Rhea" id="RHEA:15197"/>
        <dbReference type="Rhea" id="RHEA-COMP:12418"/>
        <dbReference type="Rhea" id="RHEA-COMP:12419"/>
        <dbReference type="ChEBI" id="CHEBI:15378"/>
        <dbReference type="ChEBI" id="CHEBI:57856"/>
        <dbReference type="ChEBI" id="CHEBI:59789"/>
        <dbReference type="ChEBI" id="CHEBI:90615"/>
        <dbReference type="ChEBI" id="CHEBI:90616"/>
        <dbReference type="EC" id="2.1.1.72"/>
    </reaction>
</comment>
<feature type="domain" description="N6 adenine-specific DNA methyltransferase N-terminal" evidence="9">
    <location>
        <begin position="6"/>
        <end position="130"/>
    </location>
</feature>
<dbReference type="EC" id="2.1.1.72" evidence="2"/>
<evidence type="ECO:0000256" key="4">
    <source>
        <dbReference type="ARBA" id="ARBA00022679"/>
    </source>
</evidence>
<dbReference type="SUPFAM" id="SSF53335">
    <property type="entry name" value="S-adenosyl-L-methionine-dependent methyltransferases"/>
    <property type="match status" value="1"/>
</dbReference>
<sequence>MLTGELRKQVDAIWETLWNEGSSNPLTNIEQITYLIFMKSLDQTELGKEQDANLLGFEHVSIFPNDKPEYRWHVFKNLEATELFTLMQQEIFPFIKSLQGDDGETSFSRYMKDAIFQINKPSTLQKVVEAVDKLPTDDRDMQGDIYEYLLSQLQQSGTNGQFRTPRHIINMMVDLVQPTPEDSICDPAMGFRVIIVIEANSYVNTRSSRLLPKFKAQKINSWCAA</sequence>
<proteinExistence type="inferred from homology"/>
<dbReference type="InterPro" id="IPR038333">
    <property type="entry name" value="T1MK-like_N_sf"/>
</dbReference>
<dbReference type="GO" id="GO:0008170">
    <property type="term" value="F:N-methyltransferase activity"/>
    <property type="evidence" value="ECO:0007669"/>
    <property type="project" value="InterPro"/>
</dbReference>
<dbReference type="Gene3D" id="1.20.1260.30">
    <property type="match status" value="1"/>
</dbReference>
<dbReference type="Pfam" id="PF02384">
    <property type="entry name" value="N6_Mtase"/>
    <property type="match status" value="1"/>
</dbReference>
<evidence type="ECO:0000256" key="6">
    <source>
        <dbReference type="ARBA" id="ARBA00022747"/>
    </source>
</evidence>
<dbReference type="RefSeq" id="WP_106012432.1">
    <property type="nucleotide sequence ID" value="NZ_CP027226.1"/>
</dbReference>
<gene>
    <name evidence="10" type="ORF">C5Q98_04225</name>
</gene>
<dbReference type="KEGG" id="fsa:C5Q98_04225"/>
<dbReference type="GO" id="GO:0009007">
    <property type="term" value="F:site-specific DNA-methyltransferase (adenine-specific) activity"/>
    <property type="evidence" value="ECO:0007669"/>
    <property type="project" value="UniProtKB-EC"/>
</dbReference>
<dbReference type="PANTHER" id="PTHR42933">
    <property type="entry name" value="SLR6095 PROTEIN"/>
    <property type="match status" value="1"/>
</dbReference>
<reference evidence="11" key="1">
    <citation type="submission" date="2018-02" db="EMBL/GenBank/DDBJ databases">
        <authorList>
            <person name="Holder M.E."/>
            <person name="Ajami N.J."/>
            <person name="Petrosino J.F."/>
        </authorList>
    </citation>
    <scope>NUCLEOTIDE SEQUENCE [LARGE SCALE GENOMIC DNA]</scope>
    <source>
        <strain evidence="11">CCUG 47711</strain>
    </source>
</reference>
<keyword evidence="3 10" id="KW-0489">Methyltransferase</keyword>
<dbReference type="InterPro" id="IPR003356">
    <property type="entry name" value="DNA_methylase_A-5"/>
</dbReference>
<dbReference type="InterPro" id="IPR051537">
    <property type="entry name" value="DNA_Adenine_Mtase"/>
</dbReference>
<dbReference type="InterPro" id="IPR022749">
    <property type="entry name" value="D12N6_MeTrfase_N"/>
</dbReference>
<evidence type="ECO:0000256" key="5">
    <source>
        <dbReference type="ARBA" id="ARBA00022691"/>
    </source>
</evidence>
<dbReference type="Gene3D" id="3.40.50.150">
    <property type="entry name" value="Vaccinia Virus protein VP39"/>
    <property type="match status" value="1"/>
</dbReference>
<dbReference type="PANTHER" id="PTHR42933:SF3">
    <property type="entry name" value="TYPE I RESTRICTION ENZYME MJAVIII METHYLASE SUBUNIT"/>
    <property type="match status" value="1"/>
</dbReference>
<evidence type="ECO:0000256" key="2">
    <source>
        <dbReference type="ARBA" id="ARBA00011900"/>
    </source>
</evidence>
<evidence type="ECO:0000313" key="10">
    <source>
        <dbReference type="EMBL" id="AVM42474.1"/>
    </source>
</evidence>
<accession>A0A2S0KN86</accession>
<keyword evidence="11" id="KW-1185">Reference proteome</keyword>
<dbReference type="EMBL" id="CP027226">
    <property type="protein sequence ID" value="AVM42474.1"/>
    <property type="molecule type" value="Genomic_DNA"/>
</dbReference>
<evidence type="ECO:0000259" key="9">
    <source>
        <dbReference type="Pfam" id="PF12161"/>
    </source>
</evidence>
<evidence type="ECO:0000256" key="3">
    <source>
        <dbReference type="ARBA" id="ARBA00022603"/>
    </source>
</evidence>
<protein>
    <recommendedName>
        <fullName evidence="2">site-specific DNA-methyltransferase (adenine-specific)</fullName>
        <ecNumber evidence="2">2.1.1.72</ecNumber>
    </recommendedName>
</protein>
<name>A0A2S0KN86_9FIRM</name>
<dbReference type="GO" id="GO:0003677">
    <property type="term" value="F:DNA binding"/>
    <property type="evidence" value="ECO:0007669"/>
    <property type="project" value="InterPro"/>
</dbReference>
<dbReference type="OrthoDB" id="9814572at2"/>
<feature type="domain" description="DNA methylase adenine-specific" evidence="8">
    <location>
        <begin position="138"/>
        <end position="204"/>
    </location>
</feature>
<keyword evidence="6" id="KW-0680">Restriction system</keyword>
<keyword evidence="4 10" id="KW-0808">Transferase</keyword>
<dbReference type="Pfam" id="PF12161">
    <property type="entry name" value="HsdM_N"/>
    <property type="match status" value="1"/>
</dbReference>
<evidence type="ECO:0000256" key="7">
    <source>
        <dbReference type="ARBA" id="ARBA00047942"/>
    </source>
</evidence>
<evidence type="ECO:0000259" key="8">
    <source>
        <dbReference type="Pfam" id="PF02384"/>
    </source>
</evidence>
<dbReference type="GO" id="GO:0032259">
    <property type="term" value="P:methylation"/>
    <property type="evidence" value="ECO:0007669"/>
    <property type="project" value="UniProtKB-KW"/>
</dbReference>
<evidence type="ECO:0000313" key="11">
    <source>
        <dbReference type="Proteomes" id="UP000237947"/>
    </source>
</evidence>
<dbReference type="AlphaFoldDB" id="A0A2S0KN86"/>